<gene>
    <name evidence="2" type="ORF">ENR64_02385</name>
</gene>
<dbReference type="EMBL" id="DSRU01000038">
    <property type="protein sequence ID" value="HFM96612.1"/>
    <property type="molecule type" value="Genomic_DNA"/>
</dbReference>
<dbReference type="AlphaFoldDB" id="A0A7C3PAH3"/>
<organism evidence="2">
    <name type="scientific">Oscillatoriales cyanobacterium SpSt-418</name>
    <dbReference type="NCBI Taxonomy" id="2282169"/>
    <lineage>
        <taxon>Bacteria</taxon>
        <taxon>Bacillati</taxon>
        <taxon>Cyanobacteriota</taxon>
        <taxon>Cyanophyceae</taxon>
        <taxon>Oscillatoriophycideae</taxon>
        <taxon>Oscillatoriales</taxon>
    </lineage>
</organism>
<dbReference type="Gene3D" id="3.40.1580.10">
    <property type="entry name" value="SMI1/KNR4-like"/>
    <property type="match status" value="1"/>
</dbReference>
<protein>
    <submittedName>
        <fullName evidence="2">SMI1/KNR4 family protein</fullName>
    </submittedName>
</protein>
<accession>A0A7C3PAH3</accession>
<comment type="caution">
    <text evidence="2">The sequence shown here is derived from an EMBL/GenBank/DDBJ whole genome shotgun (WGS) entry which is preliminary data.</text>
</comment>
<name>A0A7C3PAH3_9CYAN</name>
<feature type="domain" description="Knr4/Smi1-like" evidence="1">
    <location>
        <begin position="23"/>
        <end position="154"/>
    </location>
</feature>
<evidence type="ECO:0000313" key="2">
    <source>
        <dbReference type="EMBL" id="HFM96612.1"/>
    </source>
</evidence>
<dbReference type="SUPFAM" id="SSF160631">
    <property type="entry name" value="SMI1/KNR4-like"/>
    <property type="match status" value="1"/>
</dbReference>
<dbReference type="InterPro" id="IPR037883">
    <property type="entry name" value="Knr4/Smi1-like_sf"/>
</dbReference>
<evidence type="ECO:0000259" key="1">
    <source>
        <dbReference type="Pfam" id="PF09346"/>
    </source>
</evidence>
<dbReference type="InterPro" id="IPR018958">
    <property type="entry name" value="Knr4/Smi1-like_dom"/>
</dbReference>
<reference evidence="2" key="1">
    <citation type="journal article" date="2020" name="mSystems">
        <title>Genome- and Community-Level Interaction Insights into Carbon Utilization and Element Cycling Functions of Hydrothermarchaeota in Hydrothermal Sediment.</title>
        <authorList>
            <person name="Zhou Z."/>
            <person name="Liu Y."/>
            <person name="Xu W."/>
            <person name="Pan J."/>
            <person name="Luo Z.H."/>
            <person name="Li M."/>
        </authorList>
    </citation>
    <scope>NUCLEOTIDE SEQUENCE [LARGE SCALE GENOMIC DNA]</scope>
    <source>
        <strain evidence="2">SpSt-418</strain>
    </source>
</reference>
<sequence>MIEQWQDLLAQLEIINSGREVYTSDELLRFEAEDHITLPTGYKEYARVFGTGLLGYGMHVYAPSLLLVEYSQATLEECFLEQLKRFPLESEEKTASLKELFKNAFVFADDSGAHVALWDLRTFGDDENYDIYWVDIDLIDEEYRIGRDFFEFISGFCLGRSSYDFLPEEKRPSSDTPQRFNSFARRR</sequence>
<proteinExistence type="predicted"/>
<dbReference type="Pfam" id="PF09346">
    <property type="entry name" value="SMI1_KNR4"/>
    <property type="match status" value="1"/>
</dbReference>